<evidence type="ECO:0000256" key="1">
    <source>
        <dbReference type="ARBA" id="ARBA00022679"/>
    </source>
</evidence>
<dbReference type="SMART" id="SM00672">
    <property type="entry name" value="CAP10"/>
    <property type="match status" value="1"/>
</dbReference>
<dbReference type="Pfam" id="PF05686">
    <property type="entry name" value="Glyco_transf_90"/>
    <property type="match status" value="1"/>
</dbReference>
<dbReference type="RefSeq" id="WP_345029164.1">
    <property type="nucleotide sequence ID" value="NZ_BAABEY010000024.1"/>
</dbReference>
<feature type="domain" description="Glycosyl transferase CAP10" evidence="2">
    <location>
        <begin position="66"/>
        <end position="303"/>
    </location>
</feature>
<dbReference type="PANTHER" id="PTHR12203">
    <property type="entry name" value="KDEL LYS-ASP-GLU-LEU CONTAINING - RELATED"/>
    <property type="match status" value="1"/>
</dbReference>
<evidence type="ECO:0000259" key="2">
    <source>
        <dbReference type="SMART" id="SM00672"/>
    </source>
</evidence>
<dbReference type="PANTHER" id="PTHR12203:SF35">
    <property type="entry name" value="PROTEIN O-GLUCOSYLTRANSFERASE 1"/>
    <property type="match status" value="1"/>
</dbReference>
<name>A0ABP8LY24_9BACT</name>
<protein>
    <submittedName>
        <fullName evidence="3">Glycosyl transferase family 90</fullName>
    </submittedName>
</protein>
<keyword evidence="4" id="KW-1185">Reference proteome</keyword>
<organism evidence="3 4">
    <name type="scientific">Ravibacter arvi</name>
    <dbReference type="NCBI Taxonomy" id="2051041"/>
    <lineage>
        <taxon>Bacteria</taxon>
        <taxon>Pseudomonadati</taxon>
        <taxon>Bacteroidota</taxon>
        <taxon>Cytophagia</taxon>
        <taxon>Cytophagales</taxon>
        <taxon>Spirosomataceae</taxon>
        <taxon>Ravibacter</taxon>
    </lineage>
</organism>
<gene>
    <name evidence="3" type="ORF">GCM10023091_23150</name>
</gene>
<dbReference type="EMBL" id="BAABEY010000024">
    <property type="protein sequence ID" value="GAA4440072.1"/>
    <property type="molecule type" value="Genomic_DNA"/>
</dbReference>
<evidence type="ECO:0000313" key="4">
    <source>
        <dbReference type="Proteomes" id="UP001501508"/>
    </source>
</evidence>
<comment type="caution">
    <text evidence="3">The sequence shown here is derived from an EMBL/GenBank/DDBJ whole genome shotgun (WGS) entry which is preliminary data.</text>
</comment>
<dbReference type="Proteomes" id="UP001501508">
    <property type="component" value="Unassembled WGS sequence"/>
</dbReference>
<keyword evidence="1 3" id="KW-0808">Transferase</keyword>
<sequence>MRVYKTNRLLYYLKGYLRPLIPAASFDKKIHELSGKLSREDMKSVEFRVDYYCKFSTQTMLKGNQTIQDLKTPVSPKSYYFDTYEYARYFDHSRLIDYTFGDVNVQLDHPAITKSRPVVSGNNNNILLKLDKVRHFVRVEDTKPYKAKKDLLVGRGNITQPHRVKFYRLYYDHPLCDLGQTNRDGNNPQWIKPKMPLEDHLNYKFILSLEGNDVATNLKWIMSSNSAAVAINPKIESWYMEGTLLPNVHYIAIKDDYSDLPTQLQYYIDHPKEAREIIENAKVYRSQFDNRARESLISLLVLKKYLSSF</sequence>
<evidence type="ECO:0000313" key="3">
    <source>
        <dbReference type="EMBL" id="GAA4440072.1"/>
    </source>
</evidence>
<proteinExistence type="predicted"/>
<accession>A0ABP8LY24</accession>
<dbReference type="GO" id="GO:0016740">
    <property type="term" value="F:transferase activity"/>
    <property type="evidence" value="ECO:0007669"/>
    <property type="project" value="UniProtKB-KW"/>
</dbReference>
<dbReference type="InterPro" id="IPR051091">
    <property type="entry name" value="O-Glucosyltr/Glycosyltrsf_90"/>
</dbReference>
<reference evidence="4" key="1">
    <citation type="journal article" date="2019" name="Int. J. Syst. Evol. Microbiol.">
        <title>The Global Catalogue of Microorganisms (GCM) 10K type strain sequencing project: providing services to taxonomists for standard genome sequencing and annotation.</title>
        <authorList>
            <consortium name="The Broad Institute Genomics Platform"/>
            <consortium name="The Broad Institute Genome Sequencing Center for Infectious Disease"/>
            <person name="Wu L."/>
            <person name="Ma J."/>
        </authorList>
    </citation>
    <scope>NUCLEOTIDE SEQUENCE [LARGE SCALE GENOMIC DNA]</scope>
    <source>
        <strain evidence="4">JCM 31920</strain>
    </source>
</reference>
<dbReference type="InterPro" id="IPR006598">
    <property type="entry name" value="CAP10"/>
</dbReference>